<comment type="similarity">
    <text evidence="1 3">Belongs to the short-chain dehydrogenases/reductases (SDR) family.</text>
</comment>
<dbReference type="PANTHER" id="PTHR43180:SF66">
    <property type="entry name" value="SHORT-CHAIN DEHYDROGENASE_REDUCTASE FAMILY PROTEIN"/>
    <property type="match status" value="1"/>
</dbReference>
<keyword evidence="6" id="KW-1185">Reference proteome</keyword>
<dbReference type="Pfam" id="PF00106">
    <property type="entry name" value="adh_short"/>
    <property type="match status" value="1"/>
</dbReference>
<evidence type="ECO:0000256" key="2">
    <source>
        <dbReference type="ARBA" id="ARBA00023002"/>
    </source>
</evidence>
<dbReference type="RefSeq" id="WP_141609096.1">
    <property type="nucleotide sequence ID" value="NZ_VIGC02000006.1"/>
</dbReference>
<organism evidence="5 6">
    <name type="scientific">Litorilinea aerophila</name>
    <dbReference type="NCBI Taxonomy" id="1204385"/>
    <lineage>
        <taxon>Bacteria</taxon>
        <taxon>Bacillati</taxon>
        <taxon>Chloroflexota</taxon>
        <taxon>Caldilineae</taxon>
        <taxon>Caldilineales</taxon>
        <taxon>Caldilineaceae</taxon>
        <taxon>Litorilinea</taxon>
    </lineage>
</organism>
<evidence type="ECO:0000259" key="4">
    <source>
        <dbReference type="SMART" id="SM00822"/>
    </source>
</evidence>
<reference evidence="5 6" key="1">
    <citation type="submission" date="2019-06" db="EMBL/GenBank/DDBJ databases">
        <title>Genome sequence of Litorilinea aerophila BAA-2444.</title>
        <authorList>
            <person name="Maclea K.S."/>
            <person name="Maurais E.G."/>
            <person name="Iannazzi L.C."/>
        </authorList>
    </citation>
    <scope>NUCLEOTIDE SEQUENCE [LARGE SCALE GENOMIC DNA]</scope>
    <source>
        <strain evidence="5 6">ATCC BAA-2444</strain>
    </source>
</reference>
<dbReference type="PANTHER" id="PTHR43180">
    <property type="entry name" value="3-OXOACYL-(ACYL-CARRIER-PROTEIN) REDUCTASE (AFU_ORTHOLOGUE AFUA_6G11210)"/>
    <property type="match status" value="1"/>
</dbReference>
<dbReference type="SUPFAM" id="SSF51735">
    <property type="entry name" value="NAD(P)-binding Rossmann-fold domains"/>
    <property type="match status" value="1"/>
</dbReference>
<feature type="domain" description="Ketoreductase" evidence="4">
    <location>
        <begin position="11"/>
        <end position="195"/>
    </location>
</feature>
<dbReference type="SMART" id="SM00822">
    <property type="entry name" value="PKS_KR"/>
    <property type="match status" value="1"/>
</dbReference>
<dbReference type="OrthoDB" id="153550at2"/>
<dbReference type="InterPro" id="IPR002347">
    <property type="entry name" value="SDR_fam"/>
</dbReference>
<gene>
    <name evidence="5" type="ORF">FKZ61_05535</name>
</gene>
<keyword evidence="2" id="KW-0560">Oxidoreductase</keyword>
<dbReference type="PRINTS" id="PR00081">
    <property type="entry name" value="GDHRDH"/>
</dbReference>
<dbReference type="InterPro" id="IPR036291">
    <property type="entry name" value="NAD(P)-bd_dom_sf"/>
</dbReference>
<dbReference type="CDD" id="cd05233">
    <property type="entry name" value="SDR_c"/>
    <property type="match status" value="1"/>
</dbReference>
<proteinExistence type="inferred from homology"/>
<evidence type="ECO:0000256" key="1">
    <source>
        <dbReference type="ARBA" id="ARBA00006484"/>
    </source>
</evidence>
<dbReference type="PRINTS" id="PR00080">
    <property type="entry name" value="SDRFAMILY"/>
</dbReference>
<evidence type="ECO:0000313" key="5">
    <source>
        <dbReference type="EMBL" id="TQE96724.1"/>
    </source>
</evidence>
<dbReference type="Gene3D" id="3.40.50.720">
    <property type="entry name" value="NAD(P)-binding Rossmann-like Domain"/>
    <property type="match status" value="1"/>
</dbReference>
<dbReference type="Proteomes" id="UP000317371">
    <property type="component" value="Unassembled WGS sequence"/>
</dbReference>
<dbReference type="EMBL" id="VIGC01000006">
    <property type="protein sequence ID" value="TQE96724.1"/>
    <property type="molecule type" value="Genomic_DNA"/>
</dbReference>
<dbReference type="FunFam" id="3.40.50.720:FF:000084">
    <property type="entry name" value="Short-chain dehydrogenase reductase"/>
    <property type="match status" value="1"/>
</dbReference>
<evidence type="ECO:0000256" key="3">
    <source>
        <dbReference type="RuleBase" id="RU000363"/>
    </source>
</evidence>
<dbReference type="AlphaFoldDB" id="A0A540VIX9"/>
<dbReference type="GO" id="GO:0016491">
    <property type="term" value="F:oxidoreductase activity"/>
    <property type="evidence" value="ECO:0007669"/>
    <property type="project" value="UniProtKB-KW"/>
</dbReference>
<dbReference type="InParanoid" id="A0A540VIX9"/>
<dbReference type="InterPro" id="IPR057326">
    <property type="entry name" value="KR_dom"/>
</dbReference>
<evidence type="ECO:0000313" key="6">
    <source>
        <dbReference type="Proteomes" id="UP000317371"/>
    </source>
</evidence>
<comment type="caution">
    <text evidence="5">The sequence shown here is derived from an EMBL/GenBank/DDBJ whole genome shotgun (WGS) entry which is preliminary data.</text>
</comment>
<accession>A0A540VIX9</accession>
<name>A0A540VIX9_9CHLR</name>
<sequence length="251" mass="26541">MDEGSGNLRDKVILITGAAQGIGAATARLCAQRGAAIILADVKAEKGEAEAAALRAAGHRATFYPVDVRQDEAVRELFEQVRRDYGRLDVLICAAGVLQGAFLQPDEFPVEIFDFVMAVNVRGVFLCARYATPLLAEAPKGVMILIGSGAGVIGGSSSIAYGASKGAVNGMGMTLERHLAPRGIRVNVVCPGGIETEMKLGVIQSQAAREGRSYDEMVANSRLGDPAGVARLLAYLASDDAEYVRRNVFTR</sequence>
<protein>
    <submittedName>
        <fullName evidence="5">SDR family oxidoreductase</fullName>
    </submittedName>
</protein>